<dbReference type="SMART" id="SM01090">
    <property type="entry name" value="Copper-fist"/>
    <property type="match status" value="1"/>
</dbReference>
<evidence type="ECO:0000256" key="4">
    <source>
        <dbReference type="ARBA" id="ARBA00023008"/>
    </source>
</evidence>
<evidence type="ECO:0000313" key="10">
    <source>
        <dbReference type="EMBL" id="TFK30668.1"/>
    </source>
</evidence>
<dbReference type="FunFam" id="3.90.430.10:FF:000001">
    <property type="entry name" value="Copper fist DNA-binding protein"/>
    <property type="match status" value="1"/>
</dbReference>
<evidence type="ECO:0000259" key="9">
    <source>
        <dbReference type="PROSITE" id="PS50073"/>
    </source>
</evidence>
<keyword evidence="6" id="KW-0804">Transcription</keyword>
<dbReference type="OrthoDB" id="5600085at2759"/>
<evidence type="ECO:0000256" key="3">
    <source>
        <dbReference type="ARBA" id="ARBA00022833"/>
    </source>
</evidence>
<keyword evidence="2" id="KW-0479">Metal-binding</keyword>
<evidence type="ECO:0000256" key="1">
    <source>
        <dbReference type="ARBA" id="ARBA00004123"/>
    </source>
</evidence>
<organism evidence="10 11">
    <name type="scientific">Coprinopsis marcescibilis</name>
    <name type="common">Agaric fungus</name>
    <name type="synonym">Psathyrella marcescibilis</name>
    <dbReference type="NCBI Taxonomy" id="230819"/>
    <lineage>
        <taxon>Eukaryota</taxon>
        <taxon>Fungi</taxon>
        <taxon>Dikarya</taxon>
        <taxon>Basidiomycota</taxon>
        <taxon>Agaricomycotina</taxon>
        <taxon>Agaricomycetes</taxon>
        <taxon>Agaricomycetidae</taxon>
        <taxon>Agaricales</taxon>
        <taxon>Agaricineae</taxon>
        <taxon>Psathyrellaceae</taxon>
        <taxon>Coprinopsis</taxon>
    </lineage>
</organism>
<dbReference type="PANTHER" id="PTHR28088">
    <property type="entry name" value="TRANSCRIPTIONAL ACTIVATOR HAA1-RELATED"/>
    <property type="match status" value="1"/>
</dbReference>
<dbReference type="GO" id="GO:0045944">
    <property type="term" value="P:positive regulation of transcription by RNA polymerase II"/>
    <property type="evidence" value="ECO:0007669"/>
    <property type="project" value="TreeGrafter"/>
</dbReference>
<dbReference type="AlphaFoldDB" id="A0A5C3LD14"/>
<feature type="domain" description="Copper-fist" evidence="9">
    <location>
        <begin position="1"/>
        <end position="40"/>
    </location>
</feature>
<sequence length="429" mass="45625">MVYVNNQKFACESCIKGHRSSSCHHTDRPLFEIKKKGRPVSQCTKCRELRQAKKVHSKCTCDNSGQKERQEQLVPLSAGSKSRRYIPIVPALPNGLKDVLQSAKAPAVPADERQRVGSLLNPCACANVRDCNCQASSSSSRTLRTVQTPSNPLDALAQAASLRSSEERFGIFASPSFVTFGQGKHPRSRPPTPPQSARKRTKQGSPRLSSALLLSTDSIHHVRLIAPAAALPSSIPDFGTMSVPVCDAISGCTCGTQCACPGCVQHRGSVHASKDHKDCGEGCGTCVDRTTTELRFSTNGWKNFSSPTMANSLSSSTSSSASFLDQFFARAAALPPPPTNRHFALDRTDTSRAMAITPVNLPKLDCCGGSCLCPSGGCACRSSCGGACLDEAVREPQTNEPLQMTAQQSSPPLKSCCAAKRRSATALAA</sequence>
<reference evidence="10 11" key="1">
    <citation type="journal article" date="2019" name="Nat. Ecol. Evol.">
        <title>Megaphylogeny resolves global patterns of mushroom evolution.</title>
        <authorList>
            <person name="Varga T."/>
            <person name="Krizsan K."/>
            <person name="Foldi C."/>
            <person name="Dima B."/>
            <person name="Sanchez-Garcia M."/>
            <person name="Sanchez-Ramirez S."/>
            <person name="Szollosi G.J."/>
            <person name="Szarkandi J.G."/>
            <person name="Papp V."/>
            <person name="Albert L."/>
            <person name="Andreopoulos W."/>
            <person name="Angelini C."/>
            <person name="Antonin V."/>
            <person name="Barry K.W."/>
            <person name="Bougher N.L."/>
            <person name="Buchanan P."/>
            <person name="Buyck B."/>
            <person name="Bense V."/>
            <person name="Catcheside P."/>
            <person name="Chovatia M."/>
            <person name="Cooper J."/>
            <person name="Damon W."/>
            <person name="Desjardin D."/>
            <person name="Finy P."/>
            <person name="Geml J."/>
            <person name="Haridas S."/>
            <person name="Hughes K."/>
            <person name="Justo A."/>
            <person name="Karasinski D."/>
            <person name="Kautmanova I."/>
            <person name="Kiss B."/>
            <person name="Kocsube S."/>
            <person name="Kotiranta H."/>
            <person name="LaButti K.M."/>
            <person name="Lechner B.E."/>
            <person name="Liimatainen K."/>
            <person name="Lipzen A."/>
            <person name="Lukacs Z."/>
            <person name="Mihaltcheva S."/>
            <person name="Morgado L.N."/>
            <person name="Niskanen T."/>
            <person name="Noordeloos M.E."/>
            <person name="Ohm R.A."/>
            <person name="Ortiz-Santana B."/>
            <person name="Ovrebo C."/>
            <person name="Racz N."/>
            <person name="Riley R."/>
            <person name="Savchenko A."/>
            <person name="Shiryaev A."/>
            <person name="Soop K."/>
            <person name="Spirin V."/>
            <person name="Szebenyi C."/>
            <person name="Tomsovsky M."/>
            <person name="Tulloss R.E."/>
            <person name="Uehling J."/>
            <person name="Grigoriev I.V."/>
            <person name="Vagvolgyi C."/>
            <person name="Papp T."/>
            <person name="Martin F.M."/>
            <person name="Miettinen O."/>
            <person name="Hibbett D.S."/>
            <person name="Nagy L.G."/>
        </authorList>
    </citation>
    <scope>NUCLEOTIDE SEQUENCE [LARGE SCALE GENOMIC DNA]</scope>
    <source>
        <strain evidence="10 11">CBS 121175</strain>
    </source>
</reference>
<name>A0A5C3LD14_COPMA</name>
<dbReference type="PANTHER" id="PTHR28088:SF5">
    <property type="entry name" value="TRANSCRIPTIONAL ACTIVATOR HAA1-RELATED"/>
    <property type="match status" value="1"/>
</dbReference>
<dbReference type="InterPro" id="IPR036395">
    <property type="entry name" value="Cu_fist_DNA-bd_dom_sf"/>
</dbReference>
<evidence type="ECO:0000256" key="6">
    <source>
        <dbReference type="ARBA" id="ARBA00023163"/>
    </source>
</evidence>
<dbReference type="Gene3D" id="3.90.430.10">
    <property type="entry name" value="Copper fist DNA-binding domain"/>
    <property type="match status" value="1"/>
</dbReference>
<keyword evidence="5" id="KW-0805">Transcription regulation</keyword>
<keyword evidence="7" id="KW-0539">Nucleus</keyword>
<keyword evidence="11" id="KW-1185">Reference proteome</keyword>
<evidence type="ECO:0000313" key="11">
    <source>
        <dbReference type="Proteomes" id="UP000307440"/>
    </source>
</evidence>
<dbReference type="InterPro" id="IPR051763">
    <property type="entry name" value="Copper_Homeo_Regul"/>
</dbReference>
<proteinExistence type="predicted"/>
<dbReference type="InterPro" id="IPR001083">
    <property type="entry name" value="Cu_fist_DNA-bd_dom"/>
</dbReference>
<dbReference type="GO" id="GO:0005634">
    <property type="term" value="C:nucleus"/>
    <property type="evidence" value="ECO:0007669"/>
    <property type="project" value="UniProtKB-SubCell"/>
</dbReference>
<dbReference type="STRING" id="230819.A0A5C3LD14"/>
<dbReference type="PRINTS" id="PR00617">
    <property type="entry name" value="COPPERFIST"/>
</dbReference>
<keyword evidence="3" id="KW-0862">Zinc</keyword>
<dbReference type="EMBL" id="ML210146">
    <property type="protein sequence ID" value="TFK30668.1"/>
    <property type="molecule type" value="Genomic_DNA"/>
</dbReference>
<comment type="subcellular location">
    <subcellularLocation>
        <location evidence="1">Nucleus</location>
    </subcellularLocation>
</comment>
<dbReference type="GO" id="GO:0006879">
    <property type="term" value="P:intracellular iron ion homeostasis"/>
    <property type="evidence" value="ECO:0007669"/>
    <property type="project" value="TreeGrafter"/>
</dbReference>
<dbReference type="PROSITE" id="PS50073">
    <property type="entry name" value="COPPER_FIST_2"/>
    <property type="match status" value="1"/>
</dbReference>
<dbReference type="Proteomes" id="UP000307440">
    <property type="component" value="Unassembled WGS sequence"/>
</dbReference>
<dbReference type="GO" id="GO:0000978">
    <property type="term" value="F:RNA polymerase II cis-regulatory region sequence-specific DNA binding"/>
    <property type="evidence" value="ECO:0007669"/>
    <property type="project" value="TreeGrafter"/>
</dbReference>
<evidence type="ECO:0000256" key="2">
    <source>
        <dbReference type="ARBA" id="ARBA00022723"/>
    </source>
</evidence>
<keyword evidence="4" id="KW-0186">Copper</keyword>
<gene>
    <name evidence="10" type="ORF">FA15DRAFT_662692</name>
</gene>
<dbReference type="Pfam" id="PF00649">
    <property type="entry name" value="Copper-fist"/>
    <property type="match status" value="1"/>
</dbReference>
<dbReference type="GO" id="GO:0006878">
    <property type="term" value="P:intracellular copper ion homeostasis"/>
    <property type="evidence" value="ECO:0007669"/>
    <property type="project" value="TreeGrafter"/>
</dbReference>
<accession>A0A5C3LD14</accession>
<evidence type="ECO:0000256" key="7">
    <source>
        <dbReference type="ARBA" id="ARBA00023242"/>
    </source>
</evidence>
<dbReference type="GO" id="GO:0000981">
    <property type="term" value="F:DNA-binding transcription factor activity, RNA polymerase II-specific"/>
    <property type="evidence" value="ECO:0007669"/>
    <property type="project" value="TreeGrafter"/>
</dbReference>
<protein>
    <recommendedName>
        <fullName evidence="9">Copper-fist domain-containing protein</fullName>
    </recommendedName>
</protein>
<dbReference type="SMART" id="SM00412">
    <property type="entry name" value="Cu_FIST"/>
    <property type="match status" value="1"/>
</dbReference>
<feature type="region of interest" description="Disordered" evidence="8">
    <location>
        <begin position="177"/>
        <end position="207"/>
    </location>
</feature>
<evidence type="ECO:0000256" key="8">
    <source>
        <dbReference type="SAM" id="MobiDB-lite"/>
    </source>
</evidence>
<dbReference type="SUPFAM" id="SSF57879">
    <property type="entry name" value="Zinc domain conserved in yeast copper-regulated transcription factors"/>
    <property type="match status" value="1"/>
</dbReference>
<evidence type="ECO:0000256" key="5">
    <source>
        <dbReference type="ARBA" id="ARBA00023015"/>
    </source>
</evidence>
<dbReference type="GO" id="GO:0005507">
    <property type="term" value="F:copper ion binding"/>
    <property type="evidence" value="ECO:0007669"/>
    <property type="project" value="InterPro"/>
</dbReference>